<keyword evidence="2" id="KW-1185">Reference proteome</keyword>
<evidence type="ECO:0000313" key="1">
    <source>
        <dbReference type="EMBL" id="AEV29675.1"/>
    </source>
</evidence>
<dbReference type="Proteomes" id="UP000005632">
    <property type="component" value="Chromosome"/>
</dbReference>
<dbReference type="InterPro" id="IPR025529">
    <property type="entry name" value="DUF4416"/>
</dbReference>
<gene>
    <name evidence="1" type="ordered locus">SpiGrapes_1881</name>
</gene>
<dbReference type="eggNOG" id="ENOG5032RQK">
    <property type="taxonomic scope" value="Bacteria"/>
</dbReference>
<dbReference type="Pfam" id="PF14385">
    <property type="entry name" value="DUF4416"/>
    <property type="match status" value="1"/>
</dbReference>
<organism evidence="1 2">
    <name type="scientific">Sphaerochaeta pleomorpha (strain ATCC BAA-1885 / DSM 22778 / Grapes)</name>
    <dbReference type="NCBI Taxonomy" id="158190"/>
    <lineage>
        <taxon>Bacteria</taxon>
        <taxon>Pseudomonadati</taxon>
        <taxon>Spirochaetota</taxon>
        <taxon>Spirochaetia</taxon>
        <taxon>Spirochaetales</taxon>
        <taxon>Sphaerochaetaceae</taxon>
        <taxon>Sphaerochaeta</taxon>
    </lineage>
</organism>
<reference evidence="1 2" key="1">
    <citation type="submission" date="2011-11" db="EMBL/GenBank/DDBJ databases">
        <title>Complete sequence of Spirochaeta sp. grapes.</title>
        <authorList>
            <consortium name="US DOE Joint Genome Institute"/>
            <person name="Lucas S."/>
            <person name="Han J."/>
            <person name="Lapidus A."/>
            <person name="Cheng J.-F."/>
            <person name="Goodwin L."/>
            <person name="Pitluck S."/>
            <person name="Peters L."/>
            <person name="Ovchinnikova G."/>
            <person name="Munk A.C."/>
            <person name="Detter J.C."/>
            <person name="Han C."/>
            <person name="Tapia R."/>
            <person name="Land M."/>
            <person name="Hauser L."/>
            <person name="Kyrpides N."/>
            <person name="Ivanova N."/>
            <person name="Pagani I."/>
            <person name="Ritalahtilisa K."/>
            <person name="Loeffler F."/>
            <person name="Woyke T."/>
        </authorList>
    </citation>
    <scope>NUCLEOTIDE SEQUENCE [LARGE SCALE GENOMIC DNA]</scope>
    <source>
        <strain evidence="2">ATCC BAA-1885 / DSM 22778 / Grapes</strain>
    </source>
</reference>
<dbReference type="STRING" id="158190.SpiGrapes_1881"/>
<accession>G8QYP8</accession>
<protein>
    <recommendedName>
        <fullName evidence="3">GTP-binding protein</fullName>
    </recommendedName>
</protein>
<dbReference type="OrthoDB" id="9788989at2"/>
<proteinExistence type="predicted"/>
<evidence type="ECO:0008006" key="3">
    <source>
        <dbReference type="Google" id="ProtNLM"/>
    </source>
</evidence>
<name>G8QYP8_SPHPG</name>
<evidence type="ECO:0000313" key="2">
    <source>
        <dbReference type="Proteomes" id="UP000005632"/>
    </source>
</evidence>
<dbReference type="HOGENOM" id="CLU_114103_0_0_12"/>
<dbReference type="KEGG" id="sgp:SpiGrapes_1881"/>
<dbReference type="EMBL" id="CP003155">
    <property type="protein sequence ID" value="AEV29675.1"/>
    <property type="molecule type" value="Genomic_DNA"/>
</dbReference>
<dbReference type="RefSeq" id="WP_014270518.1">
    <property type="nucleotide sequence ID" value="NC_016633.1"/>
</dbReference>
<sequence>MGRLCQFELQKLVMGVLSSDESLHERLIETLVQRFGPIQEESEHVPFLFTDYYNKEMGGQPFRCFIVFKDLVDPSLLATIKLETNEIEQLFADKGNRKINLDPGILSAGSFILATTKNRSHRIPLHDGIYAETTLIYHGHCFNALPWTYADYRTEAFRTLFERYRNDYLQQLRMLENRL</sequence>
<dbReference type="AlphaFoldDB" id="G8QYP8"/>